<dbReference type="RefSeq" id="WP_153250797.1">
    <property type="nucleotide sequence ID" value="NZ_CP044205.1"/>
</dbReference>
<dbReference type="InterPro" id="IPR013396">
    <property type="entry name" value="CRISPR-assoc_prot_Csy4"/>
</dbReference>
<keyword evidence="2" id="KW-1185">Reference proteome</keyword>
<dbReference type="KEGG" id="mmob:F6R98_21165"/>
<dbReference type="NCBIfam" id="TIGR02563">
    <property type="entry name" value="cas_Csy4"/>
    <property type="match status" value="1"/>
</dbReference>
<dbReference type="AlphaFoldDB" id="A0A5Q0BNT1"/>
<dbReference type="Proteomes" id="UP000325755">
    <property type="component" value="Chromosome"/>
</dbReference>
<organism evidence="1 2">
    <name type="scientific">Candidatus Methylospira mobilis</name>
    <dbReference type="NCBI Taxonomy" id="1808979"/>
    <lineage>
        <taxon>Bacteria</taxon>
        <taxon>Pseudomonadati</taxon>
        <taxon>Pseudomonadota</taxon>
        <taxon>Gammaproteobacteria</taxon>
        <taxon>Methylococcales</taxon>
        <taxon>Methylococcaceae</taxon>
        <taxon>Candidatus Methylospira</taxon>
    </lineage>
</organism>
<protein>
    <submittedName>
        <fullName evidence="1">Type I-F CRISPR-associated endoribonuclease Cas6/Csy4</fullName>
    </submittedName>
</protein>
<evidence type="ECO:0000313" key="1">
    <source>
        <dbReference type="EMBL" id="QFY44832.1"/>
    </source>
</evidence>
<dbReference type="GO" id="GO:0043571">
    <property type="term" value="P:maintenance of CRISPR repeat elements"/>
    <property type="evidence" value="ECO:0007669"/>
    <property type="project" value="InterPro"/>
</dbReference>
<proteinExistence type="predicted"/>
<evidence type="ECO:0000313" key="2">
    <source>
        <dbReference type="Proteomes" id="UP000325755"/>
    </source>
</evidence>
<gene>
    <name evidence="1" type="primary">cas6f</name>
    <name evidence="1" type="ORF">F6R98_21165</name>
</gene>
<dbReference type="InterPro" id="IPR042564">
    <property type="entry name" value="CRISPR-Cas6/Csy4_sf"/>
</dbReference>
<sequence length="192" mass="21823">MNRYIDITLLPDADIGLHFLWEKLYRQIHLGLVEIQEANGSVPVGVAFPGYDAQQCLLGNKLRLLAESEALLERFNAAQWLSRFSDYIHLTGIRPVPERIRAYACYPRIQPKSSKARLARRKARRENIGFEQALAALENFSERRADAPYVWMNSQTNGERFCLFVGYAEKPALVQAGFSAYGLSRISSVPIF</sequence>
<reference evidence="1 2" key="1">
    <citation type="submission" date="2019-09" db="EMBL/GenBank/DDBJ databases">
        <title>Ecophysiology of the spiral-shaped methanotroph Methylospira mobilis as revealed by the complete genome sequence.</title>
        <authorList>
            <person name="Oshkin I.Y."/>
            <person name="Dedysh S.N."/>
            <person name="Miroshnikov K."/>
            <person name="Danilova O.V."/>
            <person name="Hakobyan A."/>
            <person name="Liesack W."/>
        </authorList>
    </citation>
    <scope>NUCLEOTIDE SEQUENCE [LARGE SCALE GENOMIC DNA]</scope>
    <source>
        <strain evidence="1 2">Shm1</strain>
    </source>
</reference>
<dbReference type="GO" id="GO:0004519">
    <property type="term" value="F:endonuclease activity"/>
    <property type="evidence" value="ECO:0007669"/>
    <property type="project" value="InterPro"/>
</dbReference>
<dbReference type="Gene3D" id="3.30.70.2540">
    <property type="entry name" value="CRISPR-associated endoribonuclease Cas6/Csy4"/>
    <property type="match status" value="1"/>
</dbReference>
<dbReference type="CDD" id="cd09739">
    <property type="entry name" value="Cas6_I-F"/>
    <property type="match status" value="1"/>
</dbReference>
<accession>A0A5Q0BNT1</accession>
<dbReference type="OrthoDB" id="259831at2"/>
<dbReference type="EMBL" id="CP044205">
    <property type="protein sequence ID" value="QFY44832.1"/>
    <property type="molecule type" value="Genomic_DNA"/>
</dbReference>
<dbReference type="InParanoid" id="A0A5Q0BNT1"/>
<name>A0A5Q0BNT1_9GAMM</name>
<dbReference type="Pfam" id="PF09618">
    <property type="entry name" value="Cas_Csy4"/>
    <property type="match status" value="1"/>
</dbReference>